<dbReference type="InterPro" id="IPR004090">
    <property type="entry name" value="Chemotax_Me-accpt_rcpt"/>
</dbReference>
<dbReference type="Gene3D" id="6.10.340.10">
    <property type="match status" value="1"/>
</dbReference>
<evidence type="ECO:0000256" key="2">
    <source>
        <dbReference type="ARBA" id="ARBA00029447"/>
    </source>
</evidence>
<feature type="transmembrane region" description="Helical" evidence="6">
    <location>
        <begin position="185"/>
        <end position="206"/>
    </location>
</feature>
<gene>
    <name evidence="9" type="ORF">EV677_1345</name>
</gene>
<evidence type="ECO:0000256" key="3">
    <source>
        <dbReference type="PROSITE-ProRule" id="PRU00284"/>
    </source>
</evidence>
<comment type="similarity">
    <text evidence="2">Belongs to the methyl-accepting chemotaxis (MCP) protein family.</text>
</comment>
<proteinExistence type="inferred from homology"/>
<dbReference type="PANTHER" id="PTHR43531:SF14">
    <property type="entry name" value="METHYL-ACCEPTING CHEMOTAXIS PROTEIN I-RELATED"/>
    <property type="match status" value="1"/>
</dbReference>
<comment type="caution">
    <text evidence="9">The sequence shown here is derived from an EMBL/GenBank/DDBJ whole genome shotgun (WGS) entry which is preliminary data.</text>
</comment>
<dbReference type="Pfam" id="PF00015">
    <property type="entry name" value="MCPsignal"/>
    <property type="match status" value="1"/>
</dbReference>
<dbReference type="GO" id="GO:0004888">
    <property type="term" value="F:transmembrane signaling receptor activity"/>
    <property type="evidence" value="ECO:0007669"/>
    <property type="project" value="InterPro"/>
</dbReference>
<dbReference type="PROSITE" id="PS50111">
    <property type="entry name" value="CHEMOTAXIS_TRANSDUC_2"/>
    <property type="match status" value="1"/>
</dbReference>
<dbReference type="GO" id="GO:0005886">
    <property type="term" value="C:plasma membrane"/>
    <property type="evidence" value="ECO:0007669"/>
    <property type="project" value="TreeGrafter"/>
</dbReference>
<keyword evidence="6" id="KW-0472">Membrane</keyword>
<dbReference type="Proteomes" id="UP000294737">
    <property type="component" value="Unassembled WGS sequence"/>
</dbReference>
<evidence type="ECO:0000256" key="4">
    <source>
        <dbReference type="SAM" id="Coils"/>
    </source>
</evidence>
<evidence type="ECO:0000256" key="5">
    <source>
        <dbReference type="SAM" id="MobiDB-lite"/>
    </source>
</evidence>
<evidence type="ECO:0000259" key="7">
    <source>
        <dbReference type="PROSITE" id="PS50111"/>
    </source>
</evidence>
<feature type="compositionally biased region" description="Low complexity" evidence="5">
    <location>
        <begin position="531"/>
        <end position="541"/>
    </location>
</feature>
<dbReference type="PANTHER" id="PTHR43531">
    <property type="entry name" value="PROTEIN ICFG"/>
    <property type="match status" value="1"/>
</dbReference>
<accession>A0A4V3BWG3</accession>
<evidence type="ECO:0000313" key="10">
    <source>
        <dbReference type="Proteomes" id="UP000294737"/>
    </source>
</evidence>
<keyword evidence="3" id="KW-0807">Transducer</keyword>
<keyword evidence="1" id="KW-0488">Methylation</keyword>
<dbReference type="EMBL" id="SNWF01000004">
    <property type="protein sequence ID" value="TDN94788.1"/>
    <property type="molecule type" value="Genomic_DNA"/>
</dbReference>
<protein>
    <submittedName>
        <fullName evidence="9">Methyl-accepting chemotaxis protein</fullName>
    </submittedName>
</protein>
<dbReference type="PROSITE" id="PS50885">
    <property type="entry name" value="HAMP"/>
    <property type="match status" value="1"/>
</dbReference>
<feature type="domain" description="HAMP" evidence="8">
    <location>
        <begin position="208"/>
        <end position="260"/>
    </location>
</feature>
<dbReference type="GO" id="GO:0007165">
    <property type="term" value="P:signal transduction"/>
    <property type="evidence" value="ECO:0007669"/>
    <property type="project" value="UniProtKB-KW"/>
</dbReference>
<dbReference type="SUPFAM" id="SSF58104">
    <property type="entry name" value="Methyl-accepting chemotaxis protein (MCP) signaling domain"/>
    <property type="match status" value="1"/>
</dbReference>
<evidence type="ECO:0000256" key="6">
    <source>
        <dbReference type="SAM" id="Phobius"/>
    </source>
</evidence>
<dbReference type="Gene3D" id="1.10.287.950">
    <property type="entry name" value="Methyl-accepting chemotaxis protein"/>
    <property type="match status" value="1"/>
</dbReference>
<dbReference type="Pfam" id="PF00672">
    <property type="entry name" value="HAMP"/>
    <property type="match status" value="1"/>
</dbReference>
<keyword evidence="10" id="KW-1185">Reference proteome</keyword>
<sequence>MFANMKVGSKLALGFGITVLLTLAIALFSLMRITQIDDVIVEQNSIRTEQLERLYTAREALGQTGLAARNAYVFTSDTDAKKELDILDQQKAIYLDALNKMEPLFKGNAEFDKVSKGLRAMAEELNRPRKYRESGKMEEFGKFLVTECSPLRRQIVDDMAVVVKSVQSTVDAKSAEANKTSTQSVTIILTITGIALLLSITLGFFITRAITRPLNQAVTVAQTVAAGDLTSRIEITSKDETGQLLQALKDMNESLVGIVTEVRGGTATIATASNEIASGNLDLSSRTEQQASSLEETASSMEELTSTVKQNAENARQANSLSLSASEVAVKGGAVVGQVVETMNGINESARKIADIISVIDGIAFQTNILALNAAVEAARAGEQGRGFAVVATEVRNLAQRSAAAAKEIKLLIDDSVGRVDVGSKLVAQAGATMTEVVSSVKRVTDIVTEITAASQEQSSGIEQVNEAIVQMDEVTQQNAALVEQAAAAAASLKEQAAKLERTVDVFKIDGPAASGQKAIAATQVAVAPARSAAKPASRSIPEPRPRLAAAQVGDEWEQF</sequence>
<name>A0A4V3BWG3_9BURK</name>
<evidence type="ECO:0000313" key="9">
    <source>
        <dbReference type="EMBL" id="TDN94788.1"/>
    </source>
</evidence>
<feature type="coiled-coil region" evidence="4">
    <location>
        <begin position="465"/>
        <end position="510"/>
    </location>
</feature>
<dbReference type="OrthoDB" id="8555762at2"/>
<dbReference type="InterPro" id="IPR024478">
    <property type="entry name" value="HlyB_4HB_MCP"/>
</dbReference>
<dbReference type="PRINTS" id="PR00260">
    <property type="entry name" value="CHEMTRNSDUCR"/>
</dbReference>
<dbReference type="SMART" id="SM00283">
    <property type="entry name" value="MA"/>
    <property type="match status" value="1"/>
</dbReference>
<dbReference type="AlphaFoldDB" id="A0A4V3BWG3"/>
<dbReference type="InterPro" id="IPR004089">
    <property type="entry name" value="MCPsignal_dom"/>
</dbReference>
<dbReference type="InterPro" id="IPR051310">
    <property type="entry name" value="MCP_chemotaxis"/>
</dbReference>
<keyword evidence="6" id="KW-0812">Transmembrane</keyword>
<dbReference type="CDD" id="cd06225">
    <property type="entry name" value="HAMP"/>
    <property type="match status" value="1"/>
</dbReference>
<keyword evidence="6" id="KW-1133">Transmembrane helix</keyword>
<feature type="domain" description="Methyl-accepting transducer" evidence="7">
    <location>
        <begin position="265"/>
        <end position="494"/>
    </location>
</feature>
<dbReference type="RefSeq" id="WP_112991477.1">
    <property type="nucleotide sequence ID" value="NZ_PTLZ01000001.1"/>
</dbReference>
<organism evidence="9 10">
    <name type="scientific">Herminiimonas fonticola</name>
    <dbReference type="NCBI Taxonomy" id="303380"/>
    <lineage>
        <taxon>Bacteria</taxon>
        <taxon>Pseudomonadati</taxon>
        <taxon>Pseudomonadota</taxon>
        <taxon>Betaproteobacteria</taxon>
        <taxon>Burkholderiales</taxon>
        <taxon>Oxalobacteraceae</taxon>
        <taxon>Herminiimonas</taxon>
    </lineage>
</organism>
<dbReference type="Pfam" id="PF12729">
    <property type="entry name" value="4HB_MCP_1"/>
    <property type="match status" value="1"/>
</dbReference>
<evidence type="ECO:0000256" key="1">
    <source>
        <dbReference type="ARBA" id="ARBA00022481"/>
    </source>
</evidence>
<dbReference type="GO" id="GO:0006935">
    <property type="term" value="P:chemotaxis"/>
    <property type="evidence" value="ECO:0007669"/>
    <property type="project" value="InterPro"/>
</dbReference>
<dbReference type="InterPro" id="IPR003660">
    <property type="entry name" value="HAMP_dom"/>
</dbReference>
<dbReference type="SMART" id="SM00304">
    <property type="entry name" value="HAMP"/>
    <property type="match status" value="1"/>
</dbReference>
<dbReference type="FunFam" id="1.10.287.950:FF:000002">
    <property type="entry name" value="Methyl-accepting chemotaxis protein"/>
    <property type="match status" value="1"/>
</dbReference>
<reference evidence="9 10" key="1">
    <citation type="submission" date="2019-03" db="EMBL/GenBank/DDBJ databases">
        <title>Genomic Encyclopedia of Type Strains, Phase IV (KMG-IV): sequencing the most valuable type-strain genomes for metagenomic binning, comparative biology and taxonomic classification.</title>
        <authorList>
            <person name="Goeker M."/>
        </authorList>
    </citation>
    <scope>NUCLEOTIDE SEQUENCE [LARGE SCALE GENOMIC DNA]</scope>
    <source>
        <strain evidence="9 10">DSM 18555</strain>
    </source>
</reference>
<dbReference type="CDD" id="cd11386">
    <property type="entry name" value="MCP_signal"/>
    <property type="match status" value="1"/>
</dbReference>
<keyword evidence="4" id="KW-0175">Coiled coil</keyword>
<evidence type="ECO:0000259" key="8">
    <source>
        <dbReference type="PROSITE" id="PS50885"/>
    </source>
</evidence>
<feature type="region of interest" description="Disordered" evidence="5">
    <location>
        <begin position="531"/>
        <end position="560"/>
    </location>
</feature>